<reference evidence="2 3" key="1">
    <citation type="submission" date="2018-08" db="EMBL/GenBank/DDBJ databases">
        <title>A genome reference for cultivated species of the human gut microbiota.</title>
        <authorList>
            <person name="Zou Y."/>
            <person name="Xue W."/>
            <person name="Luo G."/>
        </authorList>
    </citation>
    <scope>NUCLEOTIDE SEQUENCE [LARGE SCALE GENOMIC DNA]</scope>
    <source>
        <strain evidence="2 3">AF46-2NS</strain>
    </source>
</reference>
<dbReference type="Pfam" id="PF04233">
    <property type="entry name" value="Phage_Mu_F"/>
    <property type="match status" value="1"/>
</dbReference>
<dbReference type="InterPro" id="IPR006528">
    <property type="entry name" value="Phage_head_morphogenesis_dom"/>
</dbReference>
<proteinExistence type="predicted"/>
<gene>
    <name evidence="2" type="ORF">DW079_00350</name>
</gene>
<evidence type="ECO:0000313" key="2">
    <source>
        <dbReference type="EMBL" id="RHK13162.1"/>
    </source>
</evidence>
<evidence type="ECO:0000259" key="1">
    <source>
        <dbReference type="Pfam" id="PF04233"/>
    </source>
</evidence>
<accession>A0A415FA25</accession>
<sequence>MNIQLTSADEKKLRYQEISSSFDKLMKALFRQHGAHLDINILSSNEAMDFIQEHTDILDSSFEKVEMTEKMRERLTRSNYIFSGMKTFHELNEAFPSLLDENGDRKPFERFLNDVRKINETYNRNYLRAEYGFVQSSATMAAKWERFAEDGDEYYLQYRTAHDDKVRPEHAALDRVTLPMSDPFWESYYPPNGWNCRCTVVQVLKWKYDATPHGEAMDRGKEALDGERFNIFRFNSGKQGKAVPDYNPYTIKKCNSCSLAKGDPNASLPKNELCSACKIIRTQKK</sequence>
<feature type="domain" description="Phage head morphogenesis" evidence="1">
    <location>
        <begin position="113"/>
        <end position="200"/>
    </location>
</feature>
<name>A0A415FA25_9BACT</name>
<dbReference type="AlphaFoldDB" id="A0A415FA25"/>
<dbReference type="Proteomes" id="UP000286211">
    <property type="component" value="Unassembled WGS sequence"/>
</dbReference>
<comment type="caution">
    <text evidence="2">The sequence shown here is derived from an EMBL/GenBank/DDBJ whole genome shotgun (WGS) entry which is preliminary data.</text>
</comment>
<protein>
    <recommendedName>
        <fullName evidence="1">Phage head morphogenesis domain-containing protein</fullName>
    </recommendedName>
</protein>
<dbReference type="NCBIfam" id="TIGR01641">
    <property type="entry name" value="phageSPP1_gp7"/>
    <property type="match status" value="1"/>
</dbReference>
<organism evidence="2 3">
    <name type="scientific">Segatella copri</name>
    <dbReference type="NCBI Taxonomy" id="165179"/>
    <lineage>
        <taxon>Bacteria</taxon>
        <taxon>Pseudomonadati</taxon>
        <taxon>Bacteroidota</taxon>
        <taxon>Bacteroidia</taxon>
        <taxon>Bacteroidales</taxon>
        <taxon>Prevotellaceae</taxon>
        <taxon>Segatella</taxon>
    </lineage>
</organism>
<dbReference type="EMBL" id="QRNB01000001">
    <property type="protein sequence ID" value="RHK13162.1"/>
    <property type="molecule type" value="Genomic_DNA"/>
</dbReference>
<evidence type="ECO:0000313" key="3">
    <source>
        <dbReference type="Proteomes" id="UP000286211"/>
    </source>
</evidence>